<feature type="domain" description="DUF2264" evidence="2">
    <location>
        <begin position="378"/>
        <end position="590"/>
    </location>
</feature>
<comment type="caution">
    <text evidence="4">The sequence shown here is derived from an EMBL/GenBank/DDBJ whole genome shotgun (WGS) entry which is preliminary data.</text>
</comment>
<dbReference type="RefSeq" id="WP_150354359.1">
    <property type="nucleotide sequence ID" value="NZ_RZNZ01000015.1"/>
</dbReference>
<dbReference type="Pfam" id="PF20938">
    <property type="entry name" value="DUF2264_C"/>
    <property type="match status" value="1"/>
</dbReference>
<dbReference type="Proteomes" id="UP000345527">
    <property type="component" value="Unassembled WGS sequence"/>
</dbReference>
<feature type="domain" description="DUF2264" evidence="1">
    <location>
        <begin position="17"/>
        <end position="368"/>
    </location>
</feature>
<keyword evidence="6" id="KW-1185">Reference proteome</keyword>
<dbReference type="PANTHER" id="PTHR35339:SF4">
    <property type="entry name" value="LINALOOL DEHYDRATASE_ISOMERASE DOMAIN-CONTAINING PROTEIN"/>
    <property type="match status" value="1"/>
</dbReference>
<evidence type="ECO:0000313" key="3">
    <source>
        <dbReference type="EMBL" id="KAA8818410.1"/>
    </source>
</evidence>
<gene>
    <name evidence="4" type="ORF">EM848_07755</name>
    <name evidence="3" type="ORF">EMO90_10075</name>
</gene>
<dbReference type="Pfam" id="PF10022">
    <property type="entry name" value="DUF2264"/>
    <property type="match status" value="1"/>
</dbReference>
<dbReference type="PANTHER" id="PTHR35339">
    <property type="entry name" value="LINALOOL DEHYDRATASE_ISOMERASE DOMAIN-CONTAINING PROTEIN"/>
    <property type="match status" value="1"/>
</dbReference>
<dbReference type="EMBL" id="RZNZ01000015">
    <property type="protein sequence ID" value="KAA8818410.1"/>
    <property type="molecule type" value="Genomic_DNA"/>
</dbReference>
<name>A0A5J5E1U5_9BIFI</name>
<evidence type="ECO:0000313" key="6">
    <source>
        <dbReference type="Proteomes" id="UP000374630"/>
    </source>
</evidence>
<reference evidence="5 6" key="1">
    <citation type="journal article" date="2019" name="Syst. Appl. Microbiol.">
        <title>Characterization of Bifidobacterium species in feaces of the Egyptian fruit bat: Description of B. vespertilionis sp. nov. and B. rousetti sp. nov.</title>
        <authorList>
            <person name="Modesto M."/>
            <person name="Satti M."/>
            <person name="Watanabe K."/>
            <person name="Puglisi E."/>
            <person name="Morelli L."/>
            <person name="Huang C.-H."/>
            <person name="Liou J.-S."/>
            <person name="Miyashita M."/>
            <person name="Tamura T."/>
            <person name="Saito S."/>
            <person name="Mori K."/>
            <person name="Huang L."/>
            <person name="Sciavilla P."/>
            <person name="Sandri C."/>
            <person name="Spiezio C."/>
            <person name="Vitali F."/>
            <person name="Cavalieri D."/>
            <person name="Perpetuini G."/>
            <person name="Tofalo R."/>
            <person name="Bonetti A."/>
            <person name="Arita M."/>
            <person name="Mattarelli P."/>
        </authorList>
    </citation>
    <scope>NUCLEOTIDE SEQUENCE [LARGE SCALE GENOMIC DNA]</scope>
    <source>
        <strain evidence="3 6">RST16</strain>
        <strain evidence="4 5">RST8</strain>
    </source>
</reference>
<dbReference type="InterPro" id="IPR049349">
    <property type="entry name" value="DUF2264_N"/>
</dbReference>
<dbReference type="AlphaFoldDB" id="A0A5J5E1U5"/>
<evidence type="ECO:0000313" key="4">
    <source>
        <dbReference type="EMBL" id="KAA8822890.1"/>
    </source>
</evidence>
<protein>
    <submittedName>
        <fullName evidence="4">DUF2264 domain-containing protein</fullName>
    </submittedName>
</protein>
<dbReference type="OrthoDB" id="9813465at2"/>
<dbReference type="InterPro" id="IPR016624">
    <property type="entry name" value="UCP014753"/>
</dbReference>
<accession>A0A5J5E1U5</accession>
<dbReference type="Proteomes" id="UP000374630">
    <property type="component" value="Unassembled WGS sequence"/>
</dbReference>
<evidence type="ECO:0000259" key="1">
    <source>
        <dbReference type="Pfam" id="PF10022"/>
    </source>
</evidence>
<organism evidence="4 5">
    <name type="scientific">Bifidobacterium vespertilionis</name>
    <dbReference type="NCBI Taxonomy" id="2562524"/>
    <lineage>
        <taxon>Bacteria</taxon>
        <taxon>Bacillati</taxon>
        <taxon>Actinomycetota</taxon>
        <taxon>Actinomycetes</taxon>
        <taxon>Bifidobacteriales</taxon>
        <taxon>Bifidobacteriaceae</taxon>
        <taxon>Bifidobacterium</taxon>
    </lineage>
</organism>
<dbReference type="PIRSF" id="PIRSF014753">
    <property type="entry name" value="UCP014753"/>
    <property type="match status" value="1"/>
</dbReference>
<evidence type="ECO:0000259" key="2">
    <source>
        <dbReference type="Pfam" id="PF20938"/>
    </source>
</evidence>
<proteinExistence type="predicted"/>
<evidence type="ECO:0000313" key="5">
    <source>
        <dbReference type="Proteomes" id="UP000345527"/>
    </source>
</evidence>
<dbReference type="EMBL" id="RZOA01000014">
    <property type="protein sequence ID" value="KAA8822890.1"/>
    <property type="molecule type" value="Genomic_DNA"/>
</dbReference>
<dbReference type="InterPro" id="IPR049237">
    <property type="entry name" value="DUF2264_C"/>
</dbReference>
<sequence>MAIQPFNEQLKTNRLKTKAECEQALVDMLEPAMELMLKGGRYGRFRMSDSGAVYSQDRTSIEGFCRLLWGLGPLFSETNRHNINRFGHWWQFTTESIIRGTTPGDPDYWGDPLIDYDQLFVEMGAITAFLYETEHDFWDHLTGTQQENILNWLDQVNHHVVPTCNWLLFQAMVNTWLVAHGRTECQQYIDKCFETTNSHYLGHGWSYDGFVDHIDNYIPFAYQFFTLVLVGLTKGTDAQSNLLRERATPFVESYANWFAADGACLPYGRSLDYRFAQAAFWGAAAFAGIEPPAGWGLGDYKRLLMGNLRWWFQQNMFQSDGLIPIGYAYPNMNMAEGYNGPASAYWALKTFIFLCLPDDDPFWSVRETEEFKFEPVKVQPEPHMIVEHSKTGQEVRAYVAGQHNWQHAHGEAKYEKFVYSSTFAFSVPKGGVTLAQGAYDSALAVAEGDYFWRTMFTDEKAWALHDDYVYTLWQPWDNVSIQNFTVPAMPWHVRVHVVDTARTLHLAEGSFALPDYGETVEATGVGVSAVANGGVVPKSLFYRTAEGVTGLVASEGFDVDLSTPEPNTNLQFPKTRIPQQTRVVEPGKYVFVSLYLGDRELESLDAEGHVVVPAVSLDGNVLTIAAADGTTRTVTLEEFGE</sequence>